<gene>
    <name evidence="1" type="ORF">GMORB2_0008</name>
</gene>
<reference evidence="1" key="1">
    <citation type="submission" date="2020-03" db="EMBL/GenBank/DDBJ databases">
        <title>Site-based positive gene gene selection in Geosmithia morbida across the United States reveals a broad range of putative effectors and factors for local host and environmental adapation.</title>
        <authorList>
            <person name="Onufrak A."/>
            <person name="Murdoch R.W."/>
            <person name="Gazis R."/>
            <person name="Huff M."/>
            <person name="Staton M."/>
            <person name="Klingeman W."/>
            <person name="Hadziabdic D."/>
        </authorList>
    </citation>
    <scope>NUCLEOTIDE SEQUENCE</scope>
    <source>
        <strain evidence="1">1262</strain>
    </source>
</reference>
<protein>
    <submittedName>
        <fullName evidence="1">Uncharacterized protein</fullName>
    </submittedName>
</protein>
<keyword evidence="2" id="KW-1185">Reference proteome</keyword>
<sequence length="444" mass="49753">MGLCHFCAVYGHSISSLEDRLIPQSSSDIDSKAGTQPPLTHGFLLGILSEDWPSVPLNGVGIGSTDGDTGFSTFLAQEPQLEGFRRLRQDVWLISLPRDVRHVLVSIHEDSIWVSREQDVSVTNGMKAWVEDSTGIKWNRWPLKRRKRMLQDGETRVLWKCTCDSEQWEEVALEQGEIVEKMMSLDIFLACGERRGTSTPTQVAVRRHATDSEVSEELRKWYRLRRGWVRLWFSIWRLEYCDAVKHHQQYRYASLAAFGVSPSGCRWTAWCATSETTRGTGAASTDRDRRRKRRGTLRCGHTYSTSCSTRARRRGRGPWCDSWARGRRVWAGDGAVKRIPKRQARFGRDMTWADMGNRDGVFGLAELRGGIPPGDAGGAVRHLGMVADGASGGPAECVGAVDGSPRIALSVLERRRACWRVRISRGYVDRVCIDGCIVVVSGLG</sequence>
<comment type="caution">
    <text evidence="1">The sequence shown here is derived from an EMBL/GenBank/DDBJ whole genome shotgun (WGS) entry which is preliminary data.</text>
</comment>
<dbReference type="RefSeq" id="XP_035324924.1">
    <property type="nucleotide sequence ID" value="XM_035461994.1"/>
</dbReference>
<dbReference type="GeneID" id="55966238"/>
<dbReference type="OrthoDB" id="443402at2759"/>
<evidence type="ECO:0000313" key="1">
    <source>
        <dbReference type="EMBL" id="KAF4126272.1"/>
    </source>
</evidence>
<dbReference type="EMBL" id="JAANYQ010000001">
    <property type="protein sequence ID" value="KAF4126272.1"/>
    <property type="molecule type" value="Genomic_DNA"/>
</dbReference>
<dbReference type="AlphaFoldDB" id="A0A9P5D4N6"/>
<dbReference type="Proteomes" id="UP000749293">
    <property type="component" value="Unassembled WGS sequence"/>
</dbReference>
<name>A0A9P5D4N6_9HYPO</name>
<proteinExistence type="predicted"/>
<evidence type="ECO:0000313" key="2">
    <source>
        <dbReference type="Proteomes" id="UP000749293"/>
    </source>
</evidence>
<accession>A0A9P5D4N6</accession>
<organism evidence="1 2">
    <name type="scientific">Geosmithia morbida</name>
    <dbReference type="NCBI Taxonomy" id="1094350"/>
    <lineage>
        <taxon>Eukaryota</taxon>
        <taxon>Fungi</taxon>
        <taxon>Dikarya</taxon>
        <taxon>Ascomycota</taxon>
        <taxon>Pezizomycotina</taxon>
        <taxon>Sordariomycetes</taxon>
        <taxon>Hypocreomycetidae</taxon>
        <taxon>Hypocreales</taxon>
        <taxon>Bionectriaceae</taxon>
        <taxon>Geosmithia</taxon>
    </lineage>
</organism>